<sequence length="291" mass="34174">MTGCDLLPTTPGVPINPEKPEWLLIEADLSYNVTWIGGLTKKTFQYDSLYRPISVASWTKYEDSSYDNRDTLALHYNQHNQLESAMPYSAFRIDSNIEETIRHFRYDEKGRLSWSKVDRFHIEGFYRYHKNVREIVQLRKVHDARVDTVRTLITLDSIGNISTINTESIDGREGKGLKYKYNIVFTAYDDHPTPYSALNFNDVDLLDITFYGGQAEMFPIRIDHIPFLPKNNPTRLTITETQYNDEGEPTIKEKRLRFYYNYNADGLVTQKRLFISNYPEKIMDFIYKKVE</sequence>
<dbReference type="EMBL" id="CP030041">
    <property type="protein sequence ID" value="AWW32044.1"/>
    <property type="molecule type" value="Genomic_DNA"/>
</dbReference>
<proteinExistence type="predicted"/>
<dbReference type="OrthoDB" id="9817905at2"/>
<evidence type="ECO:0000313" key="1">
    <source>
        <dbReference type="EMBL" id="AWW32044.1"/>
    </source>
</evidence>
<keyword evidence="2" id="KW-1185">Reference proteome</keyword>
<dbReference type="KEGG" id="est:DN752_18945"/>
<dbReference type="AlphaFoldDB" id="A0A2Z4IMH5"/>
<evidence type="ECO:0000313" key="2">
    <source>
        <dbReference type="Proteomes" id="UP000248688"/>
    </source>
</evidence>
<reference evidence="1 2" key="1">
    <citation type="submission" date="2018-06" db="EMBL/GenBank/DDBJ databases">
        <title>Echinicola strongylocentroti sp. nov., isolated from a sea urchin Strongylocentrotus intermedius.</title>
        <authorList>
            <person name="Bae S.S."/>
        </authorList>
    </citation>
    <scope>NUCLEOTIDE SEQUENCE [LARGE SCALE GENOMIC DNA]</scope>
    <source>
        <strain evidence="1 2">MEBiC08714</strain>
    </source>
</reference>
<accession>A0A2Z4IMH5</accession>
<gene>
    <name evidence="1" type="ORF">DN752_18945</name>
</gene>
<dbReference type="Proteomes" id="UP000248688">
    <property type="component" value="Chromosome"/>
</dbReference>
<name>A0A2Z4IMH5_9BACT</name>
<protein>
    <submittedName>
        <fullName evidence="1">Uncharacterized protein</fullName>
    </submittedName>
</protein>
<organism evidence="1 2">
    <name type="scientific">Echinicola strongylocentroti</name>
    <dbReference type="NCBI Taxonomy" id="1795355"/>
    <lineage>
        <taxon>Bacteria</taxon>
        <taxon>Pseudomonadati</taxon>
        <taxon>Bacteroidota</taxon>
        <taxon>Cytophagia</taxon>
        <taxon>Cytophagales</taxon>
        <taxon>Cyclobacteriaceae</taxon>
        <taxon>Echinicola</taxon>
    </lineage>
</organism>